<evidence type="ECO:0000313" key="4">
    <source>
        <dbReference type="Proteomes" id="UP000507536"/>
    </source>
</evidence>
<evidence type="ECO:0000256" key="1">
    <source>
        <dbReference type="SAM" id="MobiDB-lite"/>
    </source>
</evidence>
<dbReference type="Proteomes" id="UP000507536">
    <property type="component" value="Chromosome 13"/>
</dbReference>
<reference evidence="3 4" key="1">
    <citation type="submission" date="2016-08" db="EMBL/GenBank/DDBJ databases">
        <authorList>
            <consortium name="Pathogen Informatics"/>
        </authorList>
    </citation>
    <scope>NUCLEOTIDE SEQUENCE [LARGE SCALE GENOMIC DNA]</scope>
    <source>
        <strain evidence="3 4">DS</strain>
    </source>
</reference>
<accession>A0A1C6XX03</accession>
<evidence type="ECO:0000256" key="2">
    <source>
        <dbReference type="SAM" id="Phobius"/>
    </source>
</evidence>
<evidence type="ECO:0000313" key="3">
    <source>
        <dbReference type="EMBL" id="SCM10656.1"/>
    </source>
</evidence>
<feature type="region of interest" description="Disordered" evidence="1">
    <location>
        <begin position="210"/>
        <end position="229"/>
    </location>
</feature>
<proteinExistence type="predicted"/>
<feature type="compositionally biased region" description="Acidic residues" evidence="1">
    <location>
        <begin position="213"/>
        <end position="227"/>
    </location>
</feature>
<dbReference type="AlphaFoldDB" id="A0A1C6XX03"/>
<organism evidence="3 4">
    <name type="scientific">Plasmodium chabaudi adami</name>
    <dbReference type="NCBI Taxonomy" id="5826"/>
    <lineage>
        <taxon>Eukaryota</taxon>
        <taxon>Sar</taxon>
        <taxon>Alveolata</taxon>
        <taxon>Apicomplexa</taxon>
        <taxon>Aconoidasida</taxon>
        <taxon>Haemosporida</taxon>
        <taxon>Plasmodiidae</taxon>
        <taxon>Plasmodium</taxon>
        <taxon>Plasmodium (Vinckeia)</taxon>
    </lineage>
</organism>
<dbReference type="PANTHER" id="PTHR36593:SF1">
    <property type="entry name" value="EXPORTED SERINE_THREONINE PROTEIN KINASE"/>
    <property type="match status" value="1"/>
</dbReference>
<dbReference type="PANTHER" id="PTHR36593">
    <property type="entry name" value="EXPORTED SERINE/THREONINE PROTEIN KINASE"/>
    <property type="match status" value="1"/>
</dbReference>
<sequence>MNDNNDERKCVGIKSILKNIKESENTKDKFINILKLTKNINELNENDKLTVLKAIDPEFLCLLLRSKNEFKLFTLRLINSLVSTSTCIFLKKCTPYVNSIIYYYLTHIKSVNKKLRGFENEVDEPDEEYDVFEDAGDTKDINLLYNESLTFFLKIEPLLKSDDLIKTTYVNYEDNDIDVDVEMYFFKKKLKKKYIEENDIQNLNCQQISSGSELEEQSDSSNFEDDDQKNNSKENDFCFQNEKVCLVELVFDVLRENIAMEAEKKGEGIKREVAEEEAKSPEVGHGEGVIKKNIENLDIENILLTKDNINVSLLFLNNIILKVNYTKFVKEYFNLLNKIIENYRAEDTINTAINCLTNLNVYIKNKNFQNVLNKNEIYKFYANVIYLFSEIKNIKEKKNLYKLYSTIYPCLNYIYENKNSSDIFKTPLSYMNVELYIFFEDVIKYLNNEKKQNYIFLNNQFDGMIQLICNNIYNVVNFLNQCYFVSDKYSLREGVSKYSTEEGRDKKGVDKKSNANADQLDNGGKTGQGEKNAELCKMEANDIYIIMTKIKRSIELLVEFFKDIKSIFKPCDKNCENFITFKKKFDKEINSLICLFCNYLIYENVHYIDDFINLLELFTICLEDQNFFYLVMVIKHIDTDKYFTSKQFLTKTFLYIFNINMKNIIHINILFNIFNKCTYNIIDFIQISTDDCNINCINNAYEKLKQNTNKEYDLIHISQIPIDKLNNLSFVYLISQDEYNKQNNKENIKNIINFSNKFFIYYYFNILHKNDKQISSDNFDLYKNNYFNINNNYIQKDEQTFFLSIKVLLTISSILFIRFDSSIVSTILDKHEVLFIQDCLIMSFFNLKVSKGDTKNKELNRINKKREKYFLKTLKLVYFLLYYNPYFVSLFIFRLKQTKQQVNDNISFEIINTKMAKEYHISICAVLNKLIENYV</sequence>
<dbReference type="EMBL" id="LT608193">
    <property type="protein sequence ID" value="SCM10656.1"/>
    <property type="molecule type" value="Genomic_DNA"/>
</dbReference>
<feature type="compositionally biased region" description="Basic and acidic residues" evidence="1">
    <location>
        <begin position="502"/>
        <end position="513"/>
    </location>
</feature>
<feature type="region of interest" description="Disordered" evidence="1">
    <location>
        <begin position="502"/>
        <end position="528"/>
    </location>
</feature>
<keyword evidence="2" id="KW-1133">Transmembrane helix</keyword>
<protein>
    <submittedName>
        <fullName evidence="3">Uncharacterized protein</fullName>
    </submittedName>
</protein>
<gene>
    <name evidence="3" type="ORF">PCHDS_000397000</name>
</gene>
<feature type="transmembrane region" description="Helical" evidence="2">
    <location>
        <begin position="869"/>
        <end position="893"/>
    </location>
</feature>
<name>A0A1C6XX03_PLACE</name>
<keyword evidence="2" id="KW-0472">Membrane</keyword>
<keyword evidence="2" id="KW-0812">Transmembrane</keyword>